<evidence type="ECO:0000259" key="15">
    <source>
        <dbReference type="SMART" id="SM00478"/>
    </source>
</evidence>
<organism evidence="16 17">
    <name type="scientific">Sphingobacterium haloxyli</name>
    <dbReference type="NCBI Taxonomy" id="2100533"/>
    <lineage>
        <taxon>Bacteria</taxon>
        <taxon>Pseudomonadati</taxon>
        <taxon>Bacteroidota</taxon>
        <taxon>Sphingobacteriia</taxon>
        <taxon>Sphingobacteriales</taxon>
        <taxon>Sphingobacteriaceae</taxon>
        <taxon>Sphingobacterium</taxon>
    </lineage>
</organism>
<dbReference type="GO" id="GO:0035485">
    <property type="term" value="F:adenine/guanine mispair binding"/>
    <property type="evidence" value="ECO:0007669"/>
    <property type="project" value="TreeGrafter"/>
</dbReference>
<name>A0A2S9J0S5_9SPHI</name>
<evidence type="ECO:0000256" key="3">
    <source>
        <dbReference type="ARBA" id="ARBA00008343"/>
    </source>
</evidence>
<evidence type="ECO:0000313" key="16">
    <source>
        <dbReference type="EMBL" id="PRD46371.1"/>
    </source>
</evidence>
<dbReference type="InterPro" id="IPR011257">
    <property type="entry name" value="DNA_glycosylase"/>
</dbReference>
<comment type="similarity">
    <text evidence="3 14">Belongs to the Nth/MutY family.</text>
</comment>
<evidence type="ECO:0000256" key="6">
    <source>
        <dbReference type="ARBA" id="ARBA00022485"/>
    </source>
</evidence>
<comment type="function">
    <text evidence="2">Adenine glycosylase active on G-A mispairs. MutY also corrects error-prone DNA synthesis past GO lesions which are due to the oxidatively damaged form of guanine: 7,8-dihydro-8-oxoguanine (8-oxo-dGTP).</text>
</comment>
<evidence type="ECO:0000256" key="8">
    <source>
        <dbReference type="ARBA" id="ARBA00022763"/>
    </source>
</evidence>
<dbReference type="InterPro" id="IPR029119">
    <property type="entry name" value="MutY_C"/>
</dbReference>
<dbReference type="Gene3D" id="1.10.340.30">
    <property type="entry name" value="Hypothetical protein, domain 2"/>
    <property type="match status" value="1"/>
</dbReference>
<dbReference type="RefSeq" id="WP_105717914.1">
    <property type="nucleotide sequence ID" value="NZ_PVBQ01000014.1"/>
</dbReference>
<proteinExistence type="inferred from homology"/>
<sequence>MSFAVKLMNWYREKGRDLPWRTTHDAYIIWLSEIILQQTRVEQGMPYFHRFVEAFPIVTKFAQADEEDILRLWQGLGYYSRARNMHKAAKMVMSDFQGTFPNTYGEAIRLPGVGEYTAAAIASFSANEPRAVVDGNVYRVLARYFGINEPINSIQGKRIFAEIAHDMLDKRNPGIYNQAIMDFGALQCKPKNPLCEDCIFRVECVAFQKGLVDMLPVKLKGKVSRNRYFHYFIVKEDDKILMSKRGQGDVWTNLYEFPMIETAEDISLSDLMAHADFVHYFDENTVLEVVGKQIKQVLSHQNIYARFFIIRDSRALKKKKKDWNYYFCEKIDKLAKHKLIFSFLEKNVHLISANTSVK</sequence>
<evidence type="ECO:0000256" key="10">
    <source>
        <dbReference type="ARBA" id="ARBA00023004"/>
    </source>
</evidence>
<dbReference type="SMART" id="SM00478">
    <property type="entry name" value="ENDO3c"/>
    <property type="match status" value="1"/>
</dbReference>
<dbReference type="Gene3D" id="3.90.79.10">
    <property type="entry name" value="Nucleoside Triphosphate Pyrophosphohydrolase"/>
    <property type="match status" value="1"/>
</dbReference>
<dbReference type="EMBL" id="PVBQ01000014">
    <property type="protein sequence ID" value="PRD46371.1"/>
    <property type="molecule type" value="Genomic_DNA"/>
</dbReference>
<keyword evidence="12" id="KW-0234">DNA repair</keyword>
<comment type="caution">
    <text evidence="16">The sequence shown here is derived from an EMBL/GenBank/DDBJ whole genome shotgun (WGS) entry which is preliminary data.</text>
</comment>
<dbReference type="InterPro" id="IPR005760">
    <property type="entry name" value="A/G_AdeGlyc_MutY"/>
</dbReference>
<keyword evidence="8 14" id="KW-0227">DNA damage</keyword>
<dbReference type="EC" id="3.2.2.31" evidence="4 14"/>
<dbReference type="GO" id="GO:0006298">
    <property type="term" value="P:mismatch repair"/>
    <property type="evidence" value="ECO:0007669"/>
    <property type="project" value="TreeGrafter"/>
</dbReference>
<dbReference type="FunFam" id="1.10.340.30:FF:000002">
    <property type="entry name" value="Adenine DNA glycosylase"/>
    <property type="match status" value="1"/>
</dbReference>
<dbReference type="Pfam" id="PF00730">
    <property type="entry name" value="HhH-GPD"/>
    <property type="match status" value="1"/>
</dbReference>
<dbReference type="InterPro" id="IPR044298">
    <property type="entry name" value="MIG/MutY"/>
</dbReference>
<dbReference type="GO" id="GO:0032357">
    <property type="term" value="F:oxidized purine DNA binding"/>
    <property type="evidence" value="ECO:0007669"/>
    <property type="project" value="TreeGrafter"/>
</dbReference>
<evidence type="ECO:0000256" key="13">
    <source>
        <dbReference type="ARBA" id="ARBA00023295"/>
    </source>
</evidence>
<dbReference type="CDD" id="cd00056">
    <property type="entry name" value="ENDO3c"/>
    <property type="match status" value="1"/>
</dbReference>
<dbReference type="GO" id="GO:0051539">
    <property type="term" value="F:4 iron, 4 sulfur cluster binding"/>
    <property type="evidence" value="ECO:0007669"/>
    <property type="project" value="UniProtKB-UniRule"/>
</dbReference>
<dbReference type="Gene3D" id="1.10.1670.10">
    <property type="entry name" value="Helix-hairpin-Helix base-excision DNA repair enzymes (C-terminal)"/>
    <property type="match status" value="1"/>
</dbReference>
<dbReference type="GO" id="GO:0046872">
    <property type="term" value="F:metal ion binding"/>
    <property type="evidence" value="ECO:0007669"/>
    <property type="project" value="UniProtKB-UniRule"/>
</dbReference>
<evidence type="ECO:0000313" key="17">
    <source>
        <dbReference type="Proteomes" id="UP000239711"/>
    </source>
</evidence>
<dbReference type="NCBIfam" id="TIGR01084">
    <property type="entry name" value="mutY"/>
    <property type="match status" value="1"/>
</dbReference>
<dbReference type="AlphaFoldDB" id="A0A2S9J0S5"/>
<dbReference type="PROSITE" id="PS00764">
    <property type="entry name" value="ENDONUCLEASE_III_1"/>
    <property type="match status" value="1"/>
</dbReference>
<dbReference type="Proteomes" id="UP000239711">
    <property type="component" value="Unassembled WGS sequence"/>
</dbReference>
<dbReference type="PANTHER" id="PTHR42944">
    <property type="entry name" value="ADENINE DNA GLYCOSYLASE"/>
    <property type="match status" value="1"/>
</dbReference>
<dbReference type="GO" id="GO:0000701">
    <property type="term" value="F:purine-specific mismatch base pair DNA N-glycosylase activity"/>
    <property type="evidence" value="ECO:0007669"/>
    <property type="project" value="UniProtKB-EC"/>
</dbReference>
<keyword evidence="6" id="KW-0004">4Fe-4S</keyword>
<evidence type="ECO:0000256" key="11">
    <source>
        <dbReference type="ARBA" id="ARBA00023014"/>
    </source>
</evidence>
<evidence type="ECO:0000256" key="4">
    <source>
        <dbReference type="ARBA" id="ARBA00012045"/>
    </source>
</evidence>
<protein>
    <recommendedName>
        <fullName evidence="5 14">Adenine DNA glycosylase</fullName>
        <ecNumber evidence="4 14">3.2.2.31</ecNumber>
    </recommendedName>
</protein>
<evidence type="ECO:0000256" key="12">
    <source>
        <dbReference type="ARBA" id="ARBA00023204"/>
    </source>
</evidence>
<gene>
    <name evidence="16" type="primary">mutY</name>
    <name evidence="16" type="ORF">C5745_15455</name>
</gene>
<evidence type="ECO:0000256" key="5">
    <source>
        <dbReference type="ARBA" id="ARBA00022023"/>
    </source>
</evidence>
<comment type="cofactor">
    <cofactor evidence="14">
        <name>[4Fe-4S] cluster</name>
        <dbReference type="ChEBI" id="CHEBI:49883"/>
    </cofactor>
    <text evidence="14">Binds 1 [4Fe-4S] cluster.</text>
</comment>
<evidence type="ECO:0000256" key="7">
    <source>
        <dbReference type="ARBA" id="ARBA00022723"/>
    </source>
</evidence>
<dbReference type="PANTHER" id="PTHR42944:SF1">
    <property type="entry name" value="ADENINE DNA GLYCOSYLASE"/>
    <property type="match status" value="1"/>
</dbReference>
<evidence type="ECO:0000256" key="1">
    <source>
        <dbReference type="ARBA" id="ARBA00000843"/>
    </source>
</evidence>
<dbReference type="GO" id="GO:0006284">
    <property type="term" value="P:base-excision repair"/>
    <property type="evidence" value="ECO:0007669"/>
    <property type="project" value="UniProtKB-UniRule"/>
</dbReference>
<keyword evidence="10 14" id="KW-0408">Iron</keyword>
<dbReference type="OrthoDB" id="9802365at2"/>
<keyword evidence="9" id="KW-0378">Hydrolase</keyword>
<dbReference type="CDD" id="cd03431">
    <property type="entry name" value="NUDIX_DNA_Glycosylase_C-MutY"/>
    <property type="match status" value="1"/>
</dbReference>
<comment type="catalytic activity">
    <reaction evidence="1 14">
        <text>Hydrolyzes free adenine bases from 7,8-dihydro-8-oxoguanine:adenine mismatched double-stranded DNA, leaving an apurinic site.</text>
        <dbReference type="EC" id="3.2.2.31"/>
    </reaction>
</comment>
<keyword evidence="7" id="KW-0479">Metal-binding</keyword>
<dbReference type="GO" id="GO:0034039">
    <property type="term" value="F:8-oxo-7,8-dihydroguanine DNA N-glycosylase activity"/>
    <property type="evidence" value="ECO:0007669"/>
    <property type="project" value="TreeGrafter"/>
</dbReference>
<dbReference type="InterPro" id="IPR015797">
    <property type="entry name" value="NUDIX_hydrolase-like_dom_sf"/>
</dbReference>
<dbReference type="InterPro" id="IPR023170">
    <property type="entry name" value="HhH_base_excis_C"/>
</dbReference>
<reference evidence="16 17" key="1">
    <citation type="submission" date="2018-02" db="EMBL/GenBank/DDBJ databases">
        <title>The draft genome of Sphingobacterium sp. 5JN-11.</title>
        <authorList>
            <person name="Liu L."/>
            <person name="Li L."/>
            <person name="Liang L."/>
            <person name="Zhang X."/>
            <person name="Wang T."/>
        </authorList>
    </citation>
    <scope>NUCLEOTIDE SEQUENCE [LARGE SCALE GENOMIC DNA]</scope>
    <source>
        <strain evidence="16 17">5JN-11</strain>
    </source>
</reference>
<evidence type="ECO:0000256" key="14">
    <source>
        <dbReference type="RuleBase" id="RU365096"/>
    </source>
</evidence>
<keyword evidence="13 14" id="KW-0326">Glycosidase</keyword>
<dbReference type="InterPro" id="IPR004035">
    <property type="entry name" value="Endouclease-III_FeS-bd_BS"/>
</dbReference>
<dbReference type="InterPro" id="IPR003265">
    <property type="entry name" value="HhH-GPD_domain"/>
</dbReference>
<keyword evidence="11" id="KW-0411">Iron-sulfur</keyword>
<accession>A0A2S9J0S5</accession>
<dbReference type="SUPFAM" id="SSF55811">
    <property type="entry name" value="Nudix"/>
    <property type="match status" value="1"/>
</dbReference>
<keyword evidence="17" id="KW-1185">Reference proteome</keyword>
<evidence type="ECO:0000256" key="2">
    <source>
        <dbReference type="ARBA" id="ARBA00002933"/>
    </source>
</evidence>
<feature type="domain" description="HhH-GPD" evidence="15">
    <location>
        <begin position="35"/>
        <end position="186"/>
    </location>
</feature>
<dbReference type="Pfam" id="PF14815">
    <property type="entry name" value="NUDIX_4"/>
    <property type="match status" value="1"/>
</dbReference>
<dbReference type="SUPFAM" id="SSF48150">
    <property type="entry name" value="DNA-glycosylase"/>
    <property type="match status" value="1"/>
</dbReference>
<evidence type="ECO:0000256" key="9">
    <source>
        <dbReference type="ARBA" id="ARBA00022801"/>
    </source>
</evidence>